<name>A0A7J7CHS2_TRIWF</name>
<dbReference type="GO" id="GO:0005524">
    <property type="term" value="F:ATP binding"/>
    <property type="evidence" value="ECO:0007669"/>
    <property type="project" value="InterPro"/>
</dbReference>
<evidence type="ECO:0000256" key="1">
    <source>
        <dbReference type="ARBA" id="ARBA00004479"/>
    </source>
</evidence>
<dbReference type="Pfam" id="PF07714">
    <property type="entry name" value="PK_Tyr_Ser-Thr"/>
    <property type="match status" value="1"/>
</dbReference>
<dbReference type="InterPro" id="IPR001245">
    <property type="entry name" value="Ser-Thr/Tyr_kinase_cat_dom"/>
</dbReference>
<evidence type="ECO:0000256" key="2">
    <source>
        <dbReference type="ARBA" id="ARBA00022614"/>
    </source>
</evidence>
<protein>
    <submittedName>
        <fullName evidence="11">Putative ATP binding protein</fullName>
    </submittedName>
</protein>
<keyword evidence="6 9" id="KW-1133">Transmembrane helix</keyword>
<proteinExistence type="predicted"/>
<dbReference type="EMBL" id="JAAARO010000016">
    <property type="protein sequence ID" value="KAF5733613.1"/>
    <property type="molecule type" value="Genomic_DNA"/>
</dbReference>
<dbReference type="InterPro" id="IPR032675">
    <property type="entry name" value="LRR_dom_sf"/>
</dbReference>
<evidence type="ECO:0000313" key="11">
    <source>
        <dbReference type="EMBL" id="KAF5733613.1"/>
    </source>
</evidence>
<dbReference type="Gene3D" id="1.10.510.10">
    <property type="entry name" value="Transferase(Phosphotransferase) domain 1"/>
    <property type="match status" value="2"/>
</dbReference>
<comment type="caution">
    <text evidence="11">The sequence shown here is derived from an EMBL/GenBank/DDBJ whole genome shotgun (WGS) entry which is preliminary data.</text>
</comment>
<dbReference type="InParanoid" id="A0A7J7CHS2"/>
<dbReference type="InterPro" id="IPR011009">
    <property type="entry name" value="Kinase-like_dom_sf"/>
</dbReference>
<organism evidence="11 12">
    <name type="scientific">Tripterygium wilfordii</name>
    <name type="common">Thunder God vine</name>
    <dbReference type="NCBI Taxonomy" id="458696"/>
    <lineage>
        <taxon>Eukaryota</taxon>
        <taxon>Viridiplantae</taxon>
        <taxon>Streptophyta</taxon>
        <taxon>Embryophyta</taxon>
        <taxon>Tracheophyta</taxon>
        <taxon>Spermatophyta</taxon>
        <taxon>Magnoliopsida</taxon>
        <taxon>eudicotyledons</taxon>
        <taxon>Gunneridae</taxon>
        <taxon>Pentapetalae</taxon>
        <taxon>rosids</taxon>
        <taxon>fabids</taxon>
        <taxon>Celastrales</taxon>
        <taxon>Celastraceae</taxon>
        <taxon>Tripterygium</taxon>
    </lineage>
</organism>
<keyword evidence="3 9" id="KW-0812">Transmembrane</keyword>
<dbReference type="AlphaFoldDB" id="A0A7J7CHS2"/>
<evidence type="ECO:0000256" key="6">
    <source>
        <dbReference type="ARBA" id="ARBA00022989"/>
    </source>
</evidence>
<evidence type="ECO:0000256" key="9">
    <source>
        <dbReference type="SAM" id="Phobius"/>
    </source>
</evidence>
<keyword evidence="7 9" id="KW-0472">Membrane</keyword>
<sequence length="573" mass="66014">MQFKYLRGWRGMLDLLHILPQPPTFAPNVQVRSFFPYNLRQFEFMKDTIAMASISATFSFLFFIRLSVYATLVEDLNNLHPPPDFNSTITTNCLNNPSLRYCNSSPEDLNDIFKSTIVASHLCNESKNPNCVESFPKIDLKNKPKIVPLYLSFNFFWKYCPLTILTIDISNNSMKGSFPLEILQCTQIQVLDLSHNGLTGEVPIQSLFPLNNLTVLNLSYNHFSESKISDAYFFERFNASCVIQSGILPNHRNYTIKAVILLILFPISLILFVGCFGWLCFVRPDYLPRMFQRRHKFTPSMIESITNEFSRRNAVAKGEGVDIYRGSLGDGTEVRIEIYNDGISRDNRRKFVEECKVLVQFCHKNIVQVMGWCDNQRLRAIVTEWTDGETVEMWLSDTAPPWTHRLKVMKGVLDGMCYLEEQWPEVEYDLRTSSVLLSSNVEPLISRFKVGNRSNCAKKIYKVGMFLLEIIANRRPNEDFDEGEADFIQHIRRHYPGSLQKVIDERMKLSENMVNQAKNGIGLGLMCIDQSSTKHPSLSHIFNMISKAYESCLALPFQHHSEDSRRHNRVPSV</sequence>
<evidence type="ECO:0000256" key="7">
    <source>
        <dbReference type="ARBA" id="ARBA00023136"/>
    </source>
</evidence>
<keyword evidence="12" id="KW-1185">Reference proteome</keyword>
<evidence type="ECO:0000256" key="5">
    <source>
        <dbReference type="ARBA" id="ARBA00022737"/>
    </source>
</evidence>
<accession>A0A7J7CHS2</accession>
<comment type="subcellular location">
    <subcellularLocation>
        <location evidence="1">Membrane</location>
        <topology evidence="1">Single-pass type I membrane protein</topology>
    </subcellularLocation>
</comment>
<dbReference type="GO" id="GO:0016020">
    <property type="term" value="C:membrane"/>
    <property type="evidence" value="ECO:0007669"/>
    <property type="project" value="UniProtKB-SubCell"/>
</dbReference>
<dbReference type="InterPro" id="IPR001611">
    <property type="entry name" value="Leu-rich_rpt"/>
</dbReference>
<gene>
    <name evidence="11" type="ORF">HS088_TW16G00053</name>
</gene>
<keyword evidence="5" id="KW-0677">Repeat</keyword>
<dbReference type="InterPro" id="IPR051716">
    <property type="entry name" value="Plant_RL_S/T_kinase"/>
</dbReference>
<keyword evidence="8" id="KW-0675">Receptor</keyword>
<keyword evidence="2" id="KW-0433">Leucine-rich repeat</keyword>
<dbReference type="OrthoDB" id="1914767at2759"/>
<dbReference type="PANTHER" id="PTHR48053:SF71">
    <property type="entry name" value="LEUCINE RICH REPEAT FAMILY PROTEIN, EXPRESSED"/>
    <property type="match status" value="1"/>
</dbReference>
<dbReference type="Pfam" id="PF00560">
    <property type="entry name" value="LRR_1"/>
    <property type="match status" value="2"/>
</dbReference>
<feature type="transmembrane region" description="Helical" evidence="9">
    <location>
        <begin position="258"/>
        <end position="281"/>
    </location>
</feature>
<evidence type="ECO:0000313" key="12">
    <source>
        <dbReference type="Proteomes" id="UP000593562"/>
    </source>
</evidence>
<evidence type="ECO:0000259" key="10">
    <source>
        <dbReference type="PROSITE" id="PS50011"/>
    </source>
</evidence>
<feature type="domain" description="Protein kinase" evidence="10">
    <location>
        <begin position="309"/>
        <end position="573"/>
    </location>
</feature>
<evidence type="ECO:0000256" key="3">
    <source>
        <dbReference type="ARBA" id="ARBA00022692"/>
    </source>
</evidence>
<dbReference type="SUPFAM" id="SSF56112">
    <property type="entry name" value="Protein kinase-like (PK-like)"/>
    <property type="match status" value="1"/>
</dbReference>
<reference evidence="11 12" key="1">
    <citation type="journal article" date="2020" name="Nat. Commun.">
        <title>Genome of Tripterygium wilfordii and identification of cytochrome P450 involved in triptolide biosynthesis.</title>
        <authorList>
            <person name="Tu L."/>
            <person name="Su P."/>
            <person name="Zhang Z."/>
            <person name="Gao L."/>
            <person name="Wang J."/>
            <person name="Hu T."/>
            <person name="Zhou J."/>
            <person name="Zhang Y."/>
            <person name="Zhao Y."/>
            <person name="Liu Y."/>
            <person name="Song Y."/>
            <person name="Tong Y."/>
            <person name="Lu Y."/>
            <person name="Yang J."/>
            <person name="Xu C."/>
            <person name="Jia M."/>
            <person name="Peters R.J."/>
            <person name="Huang L."/>
            <person name="Gao W."/>
        </authorList>
    </citation>
    <scope>NUCLEOTIDE SEQUENCE [LARGE SCALE GENOMIC DNA]</scope>
    <source>
        <strain evidence="12">cv. XIE 37</strain>
        <tissue evidence="11">Leaf</tissue>
    </source>
</reference>
<keyword evidence="4" id="KW-0732">Signal</keyword>
<evidence type="ECO:0000256" key="8">
    <source>
        <dbReference type="ARBA" id="ARBA00023170"/>
    </source>
</evidence>
<dbReference type="PANTHER" id="PTHR48053">
    <property type="entry name" value="LEUCINE RICH REPEAT FAMILY PROTEIN, EXPRESSED"/>
    <property type="match status" value="1"/>
</dbReference>
<dbReference type="PROSITE" id="PS50011">
    <property type="entry name" value="PROTEIN_KINASE_DOM"/>
    <property type="match status" value="1"/>
</dbReference>
<dbReference type="InterPro" id="IPR000719">
    <property type="entry name" value="Prot_kinase_dom"/>
</dbReference>
<feature type="transmembrane region" description="Helical" evidence="9">
    <location>
        <begin position="49"/>
        <end position="72"/>
    </location>
</feature>
<dbReference type="SUPFAM" id="SSF52058">
    <property type="entry name" value="L domain-like"/>
    <property type="match status" value="1"/>
</dbReference>
<dbReference type="Gene3D" id="3.80.10.10">
    <property type="entry name" value="Ribonuclease Inhibitor"/>
    <property type="match status" value="1"/>
</dbReference>
<dbReference type="GO" id="GO:0004672">
    <property type="term" value="F:protein kinase activity"/>
    <property type="evidence" value="ECO:0007669"/>
    <property type="project" value="InterPro"/>
</dbReference>
<evidence type="ECO:0000256" key="4">
    <source>
        <dbReference type="ARBA" id="ARBA00022729"/>
    </source>
</evidence>
<dbReference type="Proteomes" id="UP000593562">
    <property type="component" value="Unassembled WGS sequence"/>
</dbReference>